<feature type="region of interest" description="Disordered" evidence="1">
    <location>
        <begin position="64"/>
        <end position="110"/>
    </location>
</feature>
<keyword evidence="4" id="KW-1185">Reference proteome</keyword>
<accession>A0AAU9UHT1</accession>
<comment type="caution">
    <text evidence="3">The sequence shown here is derived from an EMBL/GenBank/DDBJ whole genome shotgun (WGS) entry which is preliminary data.</text>
</comment>
<feature type="region of interest" description="Disordered" evidence="1">
    <location>
        <begin position="1"/>
        <end position="44"/>
    </location>
</feature>
<evidence type="ECO:0000256" key="1">
    <source>
        <dbReference type="SAM" id="MobiDB-lite"/>
    </source>
</evidence>
<dbReference type="Pfam" id="PF07530">
    <property type="entry name" value="PRE_C2HC"/>
    <property type="match status" value="1"/>
</dbReference>
<dbReference type="SMART" id="SM00596">
    <property type="entry name" value="PRE_C2HC"/>
    <property type="match status" value="1"/>
</dbReference>
<organism evidence="3 4">
    <name type="scientific">Euphydryas editha</name>
    <name type="common">Edith's checkerspot</name>
    <dbReference type="NCBI Taxonomy" id="104508"/>
    <lineage>
        <taxon>Eukaryota</taxon>
        <taxon>Metazoa</taxon>
        <taxon>Ecdysozoa</taxon>
        <taxon>Arthropoda</taxon>
        <taxon>Hexapoda</taxon>
        <taxon>Insecta</taxon>
        <taxon>Pterygota</taxon>
        <taxon>Neoptera</taxon>
        <taxon>Endopterygota</taxon>
        <taxon>Lepidoptera</taxon>
        <taxon>Glossata</taxon>
        <taxon>Ditrysia</taxon>
        <taxon>Papilionoidea</taxon>
        <taxon>Nymphalidae</taxon>
        <taxon>Nymphalinae</taxon>
        <taxon>Euphydryas</taxon>
    </lineage>
</organism>
<protein>
    <recommendedName>
        <fullName evidence="2">Pre-C2HC domain-containing protein</fullName>
    </recommendedName>
</protein>
<reference evidence="3" key="1">
    <citation type="submission" date="2022-03" db="EMBL/GenBank/DDBJ databases">
        <authorList>
            <person name="Tunstrom K."/>
        </authorList>
    </citation>
    <scope>NUCLEOTIDE SEQUENCE</scope>
</reference>
<evidence type="ECO:0000259" key="2">
    <source>
        <dbReference type="SMART" id="SM00596"/>
    </source>
</evidence>
<dbReference type="AlphaFoldDB" id="A0AAU9UHT1"/>
<proteinExistence type="predicted"/>
<dbReference type="InterPro" id="IPR006579">
    <property type="entry name" value="Pre_C2HC_dom"/>
</dbReference>
<evidence type="ECO:0000313" key="4">
    <source>
        <dbReference type="Proteomes" id="UP001153954"/>
    </source>
</evidence>
<feature type="domain" description="Pre-C2HC" evidence="2">
    <location>
        <begin position="245"/>
        <end position="314"/>
    </location>
</feature>
<feature type="compositionally biased region" description="Low complexity" evidence="1">
    <location>
        <begin position="64"/>
        <end position="75"/>
    </location>
</feature>
<dbReference type="EMBL" id="CAKOGL010000020">
    <property type="protein sequence ID" value="CAH2098668.1"/>
    <property type="molecule type" value="Genomic_DNA"/>
</dbReference>
<feature type="compositionally biased region" description="Polar residues" evidence="1">
    <location>
        <begin position="28"/>
        <end position="41"/>
    </location>
</feature>
<gene>
    <name evidence="3" type="ORF">EEDITHA_LOCUS13764</name>
</gene>
<dbReference type="Proteomes" id="UP001153954">
    <property type="component" value="Unassembled WGS sequence"/>
</dbReference>
<name>A0AAU9UHT1_EUPED</name>
<feature type="region of interest" description="Disordered" evidence="1">
    <location>
        <begin position="425"/>
        <end position="449"/>
    </location>
</feature>
<sequence length="487" mass="55121">MSDNRECVMSCDPANPRRSPVPGLESVKSATEDTTGVSNQAPVPVNVTGKRLVQQAFHPSLFISRSRSPSISSPPCTSKEEPYTQKDQQSQCLDPEPIKSTSTQPPNWQRVPLIRNPKRKKIANSPSPDKMEISNSFSGLTVDLTDEQIDEPKIKKPNKPPPIILYGVEDLNKLTELLESVTEKSQFSYKIINRNQLKILTCDIEIYKLLISVIRENGLIGHTFNRKDNRNYRIVIRNLHHTTPFDAIKAAIEETGNTVTGEIINAKFGPDKKPTTTFFANLLSGPNNKAVKSIKVIYHQTVIIEDPRKRKTIVQCQRCQQYGHTKNYCMKPFRCVKCAGAHKTSECTKTDRNTPAMCALCLGPHPANYKGCEVYKEILTRKTYKYYPRKQRNDHKVHKEDNMQEHPINLNSAGNRLPHTQNAKTQEKTYDEATNSKPDKPGPDTRSSSYKTLENMFIKQSEKIDLLLQQMSTLLQLITTLISNSSK</sequence>
<evidence type="ECO:0000313" key="3">
    <source>
        <dbReference type="EMBL" id="CAH2098668.1"/>
    </source>
</evidence>